<evidence type="ECO:0000259" key="4">
    <source>
        <dbReference type="PROSITE" id="PS50222"/>
    </source>
</evidence>
<protein>
    <submittedName>
        <fullName evidence="5">Kv channel-interacting protein 4-like protein</fullName>
    </submittedName>
</protein>
<dbReference type="PANTHER" id="PTHR23055:SF167">
    <property type="entry name" value="EF-HAND DOMAIN-CONTAINING PROTEIN"/>
    <property type="match status" value="1"/>
</dbReference>
<dbReference type="InterPro" id="IPR011992">
    <property type="entry name" value="EF-hand-dom_pair"/>
</dbReference>
<dbReference type="CDD" id="cd00051">
    <property type="entry name" value="EFh"/>
    <property type="match status" value="2"/>
</dbReference>
<feature type="domain" description="EF-hand" evidence="4">
    <location>
        <begin position="143"/>
        <end position="168"/>
    </location>
</feature>
<feature type="domain" description="EF-hand" evidence="4">
    <location>
        <begin position="66"/>
        <end position="101"/>
    </location>
</feature>
<comment type="caution">
    <text evidence="5">The sequence shown here is derived from an EMBL/GenBank/DDBJ whole genome shotgun (WGS) entry which is preliminary data.</text>
</comment>
<evidence type="ECO:0000313" key="5">
    <source>
        <dbReference type="EMBL" id="RWS03361.1"/>
    </source>
</evidence>
<dbReference type="PRINTS" id="PR00450">
    <property type="entry name" value="RECOVERIN"/>
</dbReference>
<evidence type="ECO:0000256" key="3">
    <source>
        <dbReference type="ARBA" id="ARBA00022837"/>
    </source>
</evidence>
<feature type="domain" description="EF-hand" evidence="4">
    <location>
        <begin position="102"/>
        <end position="137"/>
    </location>
</feature>
<keyword evidence="1" id="KW-0479">Metal-binding</keyword>
<dbReference type="PANTHER" id="PTHR23055">
    <property type="entry name" value="CALCIUM BINDING PROTEINS"/>
    <property type="match status" value="1"/>
</dbReference>
<feature type="non-terminal residue" evidence="5">
    <location>
        <position position="1"/>
    </location>
</feature>
<dbReference type="AlphaFoldDB" id="A0A443QK24"/>
<dbReference type="InterPro" id="IPR002048">
    <property type="entry name" value="EF_hand_dom"/>
</dbReference>
<dbReference type="STRING" id="1965070.A0A443QK24"/>
<name>A0A443QK24_9ACAR</name>
<evidence type="ECO:0000256" key="2">
    <source>
        <dbReference type="ARBA" id="ARBA00022737"/>
    </source>
</evidence>
<dbReference type="Proteomes" id="UP000285301">
    <property type="component" value="Unassembled WGS sequence"/>
</dbReference>
<dbReference type="OrthoDB" id="191686at2759"/>
<organism evidence="5 6">
    <name type="scientific">Dinothrombium tinctorium</name>
    <dbReference type="NCBI Taxonomy" id="1965070"/>
    <lineage>
        <taxon>Eukaryota</taxon>
        <taxon>Metazoa</taxon>
        <taxon>Ecdysozoa</taxon>
        <taxon>Arthropoda</taxon>
        <taxon>Chelicerata</taxon>
        <taxon>Arachnida</taxon>
        <taxon>Acari</taxon>
        <taxon>Acariformes</taxon>
        <taxon>Trombidiformes</taxon>
        <taxon>Prostigmata</taxon>
        <taxon>Anystina</taxon>
        <taxon>Parasitengona</taxon>
        <taxon>Trombidioidea</taxon>
        <taxon>Trombidiidae</taxon>
        <taxon>Dinothrombium</taxon>
    </lineage>
</organism>
<dbReference type="GO" id="GO:0005509">
    <property type="term" value="F:calcium ion binding"/>
    <property type="evidence" value="ECO:0007669"/>
    <property type="project" value="InterPro"/>
</dbReference>
<evidence type="ECO:0000256" key="1">
    <source>
        <dbReference type="ARBA" id="ARBA00022723"/>
    </source>
</evidence>
<dbReference type="Gene3D" id="1.10.238.10">
    <property type="entry name" value="EF-hand"/>
    <property type="match status" value="1"/>
</dbReference>
<feature type="non-terminal residue" evidence="5">
    <location>
        <position position="172"/>
    </location>
</feature>
<dbReference type="InterPro" id="IPR028846">
    <property type="entry name" value="Recoverin"/>
</dbReference>
<sequence length="172" mass="19424">GEFDDLDGQQVRIKPEAIDTLCQVTKFSRRELQLMYRGFKQDCPSGVVKEDTFKLIYAQFFPRGSDSSTYAHFVFNTFDPDRTGGITFTDFVIGLSVLARGSVQDKLRWAFSLYDLNGDGIITKVEIEKIISSVYDLMGRPLDKLDLNHDGQITVDEFLDSCLKVSNCVVSI</sequence>
<dbReference type="Pfam" id="PF13499">
    <property type="entry name" value="EF-hand_7"/>
    <property type="match status" value="1"/>
</dbReference>
<accession>A0A443QK24</accession>
<dbReference type="PROSITE" id="PS50222">
    <property type="entry name" value="EF_HAND_2"/>
    <property type="match status" value="3"/>
</dbReference>
<dbReference type="EMBL" id="NCKU01006578">
    <property type="protein sequence ID" value="RWS03361.1"/>
    <property type="molecule type" value="Genomic_DNA"/>
</dbReference>
<dbReference type="PROSITE" id="PS00018">
    <property type="entry name" value="EF_HAND_1"/>
    <property type="match status" value="2"/>
</dbReference>
<keyword evidence="6" id="KW-1185">Reference proteome</keyword>
<gene>
    <name evidence="5" type="ORF">B4U79_09683</name>
</gene>
<dbReference type="SMART" id="SM00054">
    <property type="entry name" value="EFh"/>
    <property type="match status" value="3"/>
</dbReference>
<keyword evidence="2" id="KW-0677">Repeat</keyword>
<dbReference type="SUPFAM" id="SSF47473">
    <property type="entry name" value="EF-hand"/>
    <property type="match status" value="1"/>
</dbReference>
<dbReference type="InterPro" id="IPR018247">
    <property type="entry name" value="EF_Hand_1_Ca_BS"/>
</dbReference>
<reference evidence="5 6" key="1">
    <citation type="journal article" date="2018" name="Gigascience">
        <title>Genomes of trombidid mites reveal novel predicted allergens and laterally-transferred genes associated with secondary metabolism.</title>
        <authorList>
            <person name="Dong X."/>
            <person name="Chaisiri K."/>
            <person name="Xia D."/>
            <person name="Armstrong S.D."/>
            <person name="Fang Y."/>
            <person name="Donnelly M.J."/>
            <person name="Kadowaki T."/>
            <person name="McGarry J.W."/>
            <person name="Darby A.C."/>
            <person name="Makepeace B.L."/>
        </authorList>
    </citation>
    <scope>NUCLEOTIDE SEQUENCE [LARGE SCALE GENOMIC DNA]</scope>
    <source>
        <strain evidence="5">UoL-WK</strain>
    </source>
</reference>
<evidence type="ECO:0000313" key="6">
    <source>
        <dbReference type="Proteomes" id="UP000285301"/>
    </source>
</evidence>
<keyword evidence="3" id="KW-0106">Calcium</keyword>
<proteinExistence type="predicted"/>